<dbReference type="Pfam" id="PF00048">
    <property type="entry name" value="IL8"/>
    <property type="match status" value="1"/>
</dbReference>
<keyword evidence="2 6" id="KW-0145">Chemotaxis</keyword>
<keyword evidence="9" id="KW-1185">Reference proteome</keyword>
<gene>
    <name evidence="8" type="primary">Ccl4_1</name>
    <name evidence="8" type="ORF">PSIHAE_R02069</name>
</gene>
<dbReference type="SUPFAM" id="SSF54117">
    <property type="entry name" value="Interleukin 8-like chemokines"/>
    <property type="match status" value="1"/>
</dbReference>
<accession>A0A7K9C3Z7</accession>
<dbReference type="InterPro" id="IPR001811">
    <property type="entry name" value="Chemokine_IL8-like_dom"/>
</dbReference>
<comment type="similarity">
    <text evidence="1 6">Belongs to the intercrine beta (chemokine CC) family.</text>
</comment>
<evidence type="ECO:0000313" key="8">
    <source>
        <dbReference type="EMBL" id="NXG46662.1"/>
    </source>
</evidence>
<proteinExistence type="inferred from homology"/>
<dbReference type="AlphaFoldDB" id="A0A7K9C3Z7"/>
<dbReference type="FunFam" id="2.40.50.40:FF:000002">
    <property type="entry name" value="C-C motif chemokine"/>
    <property type="match status" value="1"/>
</dbReference>
<dbReference type="InterPro" id="IPR039809">
    <property type="entry name" value="Chemokine_b/g/d"/>
</dbReference>
<dbReference type="SMART" id="SM00199">
    <property type="entry name" value="SCY"/>
    <property type="match status" value="1"/>
</dbReference>
<dbReference type="GO" id="GO:0070098">
    <property type="term" value="P:chemokine-mediated signaling pathway"/>
    <property type="evidence" value="ECO:0007669"/>
    <property type="project" value="TreeGrafter"/>
</dbReference>
<dbReference type="PANTHER" id="PTHR12015">
    <property type="entry name" value="SMALL INDUCIBLE CYTOKINE A"/>
    <property type="match status" value="1"/>
</dbReference>
<feature type="non-terminal residue" evidence="8">
    <location>
        <position position="1"/>
    </location>
</feature>
<evidence type="ECO:0000256" key="2">
    <source>
        <dbReference type="ARBA" id="ARBA00022500"/>
    </source>
</evidence>
<dbReference type="Proteomes" id="UP000574528">
    <property type="component" value="Unassembled WGS sequence"/>
</dbReference>
<feature type="domain" description="Chemokine interleukin-8-like" evidence="7">
    <location>
        <begin position="5"/>
        <end position="63"/>
    </location>
</feature>
<dbReference type="GO" id="GO:0008009">
    <property type="term" value="F:chemokine activity"/>
    <property type="evidence" value="ECO:0007669"/>
    <property type="project" value="InterPro"/>
</dbReference>
<keyword evidence="5" id="KW-1015">Disulfide bond</keyword>
<protein>
    <recommendedName>
        <fullName evidence="6">C-C motif chemokine</fullName>
    </recommendedName>
</protein>
<evidence type="ECO:0000259" key="7">
    <source>
        <dbReference type="SMART" id="SM00199"/>
    </source>
</evidence>
<dbReference type="OrthoDB" id="9447832at2759"/>
<dbReference type="Gene3D" id="2.40.50.40">
    <property type="match status" value="1"/>
</dbReference>
<evidence type="ECO:0000256" key="1">
    <source>
        <dbReference type="ARBA" id="ARBA00010868"/>
    </source>
</evidence>
<comment type="subcellular location">
    <subcellularLocation>
        <location evidence="6">Secreted</location>
    </subcellularLocation>
</comment>
<dbReference type="InterPro" id="IPR000827">
    <property type="entry name" value="Chemokine_CC_CS"/>
</dbReference>
<keyword evidence="3 6" id="KW-0202">Cytokine</keyword>
<comment type="caution">
    <text evidence="8">The sequence shown here is derived from an EMBL/GenBank/DDBJ whole genome shotgun (WGS) entry which is preliminary data.</text>
</comment>
<dbReference type="GO" id="GO:0006954">
    <property type="term" value="P:inflammatory response"/>
    <property type="evidence" value="ECO:0007669"/>
    <property type="project" value="TreeGrafter"/>
</dbReference>
<evidence type="ECO:0000256" key="4">
    <source>
        <dbReference type="ARBA" id="ARBA00022729"/>
    </source>
</evidence>
<evidence type="ECO:0000313" key="9">
    <source>
        <dbReference type="Proteomes" id="UP000574528"/>
    </source>
</evidence>
<evidence type="ECO:0000256" key="3">
    <source>
        <dbReference type="ARBA" id="ARBA00022514"/>
    </source>
</evidence>
<dbReference type="InterPro" id="IPR036048">
    <property type="entry name" value="Interleukin_8-like_sf"/>
</dbReference>
<reference evidence="8 9" key="1">
    <citation type="submission" date="2019-09" db="EMBL/GenBank/DDBJ databases">
        <title>Bird 10,000 Genomes (B10K) Project - Family phase.</title>
        <authorList>
            <person name="Zhang G."/>
        </authorList>
    </citation>
    <scope>NUCLEOTIDE SEQUENCE [LARGE SCALE GENOMIC DNA]</scope>
    <source>
        <strain evidence="8">B10K-DU-001-24</strain>
        <tissue evidence="8">Muscle</tissue>
    </source>
</reference>
<dbReference type="GO" id="GO:0048020">
    <property type="term" value="F:CCR chemokine receptor binding"/>
    <property type="evidence" value="ECO:0007669"/>
    <property type="project" value="TreeGrafter"/>
</dbReference>
<dbReference type="CDD" id="cd00272">
    <property type="entry name" value="Chemokine_CC"/>
    <property type="match status" value="1"/>
</dbReference>
<dbReference type="GO" id="GO:0048245">
    <property type="term" value="P:eosinophil chemotaxis"/>
    <property type="evidence" value="ECO:0007669"/>
    <property type="project" value="TreeGrafter"/>
</dbReference>
<keyword evidence="4" id="KW-0732">Signal</keyword>
<evidence type="ECO:0000256" key="6">
    <source>
        <dbReference type="RuleBase" id="RU361150"/>
    </source>
</evidence>
<feature type="non-terminal residue" evidence="8">
    <location>
        <position position="66"/>
    </location>
</feature>
<organism evidence="8 9">
    <name type="scientific">Psilopogon haemacephalus</name>
    <name type="common">coppersmith barbet</name>
    <dbReference type="NCBI Taxonomy" id="2585815"/>
    <lineage>
        <taxon>Eukaryota</taxon>
        <taxon>Metazoa</taxon>
        <taxon>Chordata</taxon>
        <taxon>Craniata</taxon>
        <taxon>Vertebrata</taxon>
        <taxon>Euteleostomi</taxon>
        <taxon>Archelosauria</taxon>
        <taxon>Archosauria</taxon>
        <taxon>Dinosauria</taxon>
        <taxon>Saurischia</taxon>
        <taxon>Theropoda</taxon>
        <taxon>Coelurosauria</taxon>
        <taxon>Aves</taxon>
        <taxon>Neognathae</taxon>
        <taxon>Neoaves</taxon>
        <taxon>Telluraves</taxon>
        <taxon>Coraciimorphae</taxon>
        <taxon>Piciformes</taxon>
        <taxon>Megalaimidae</taxon>
        <taxon>Psilopogon</taxon>
    </lineage>
</organism>
<keyword evidence="6" id="KW-0964">Secreted</keyword>
<dbReference type="PROSITE" id="PS00472">
    <property type="entry name" value="SMALL_CYTOKINES_CC"/>
    <property type="match status" value="1"/>
</dbReference>
<dbReference type="GO" id="GO:0005615">
    <property type="term" value="C:extracellular space"/>
    <property type="evidence" value="ECO:0007669"/>
    <property type="project" value="UniProtKB-KW"/>
</dbReference>
<dbReference type="EMBL" id="VWZI01010966">
    <property type="protein sequence ID" value="NXG46662.1"/>
    <property type="molecule type" value="Genomic_DNA"/>
</dbReference>
<name>A0A7K9C3Z7_9PICI</name>
<dbReference type="GO" id="GO:0030335">
    <property type="term" value="P:positive regulation of cell migration"/>
    <property type="evidence" value="ECO:0007669"/>
    <property type="project" value="TreeGrafter"/>
</dbReference>
<sequence>VGSDPSSCCFSYIAQQLPRNLLTSYYKTSSFCPQPAVIFVTKKGREVCANPEEGWVQRYMSDPKLQ</sequence>
<dbReference type="PANTHER" id="PTHR12015:SF103">
    <property type="entry name" value="C-C MOTIF CHEMOKINE 4-RELATED"/>
    <property type="match status" value="1"/>
</dbReference>
<dbReference type="GO" id="GO:0061844">
    <property type="term" value="P:antimicrobial humoral immune response mediated by antimicrobial peptide"/>
    <property type="evidence" value="ECO:0007669"/>
    <property type="project" value="TreeGrafter"/>
</dbReference>
<evidence type="ECO:0000256" key="5">
    <source>
        <dbReference type="ARBA" id="ARBA00023157"/>
    </source>
</evidence>